<sequence length="147" mass="16847">MTGINPEATSYMESKLFGYDIRYQNPTDASLSPKRYNGNISEVNWRVSSNQILKRYAYQYDGLNRLTQGIFLNPDFSIPQNDWNNEEVTYDKNGNIENLSRNAKSFYSDNAEKIDDLEYIYSGNRLVKIVDHSFNPTGYEGGSNTIG</sequence>
<dbReference type="Gene3D" id="2.180.10.10">
    <property type="entry name" value="RHS repeat-associated core"/>
    <property type="match status" value="1"/>
</dbReference>
<keyword evidence="2" id="KW-1185">Reference proteome</keyword>
<gene>
    <name evidence="1" type="ORF">SOP96_03525</name>
</gene>
<accession>A0ABU6HQP1</accession>
<reference evidence="1 2" key="1">
    <citation type="submission" date="2024-01" db="EMBL/GenBank/DDBJ databases">
        <title>Chryseobacterium sp. T9W2-O.</title>
        <authorList>
            <person name="Maltman C."/>
        </authorList>
    </citation>
    <scope>NUCLEOTIDE SEQUENCE [LARGE SCALE GENOMIC DNA]</scope>
    <source>
        <strain evidence="1 2">T9W2-O</strain>
    </source>
</reference>
<protein>
    <submittedName>
        <fullName evidence="1">RHS repeat-associated core domain-containing protein</fullName>
    </submittedName>
</protein>
<comment type="caution">
    <text evidence="1">The sequence shown here is derived from an EMBL/GenBank/DDBJ whole genome shotgun (WGS) entry which is preliminary data.</text>
</comment>
<dbReference type="EMBL" id="JAYLAA010000015">
    <property type="protein sequence ID" value="MEC3874778.1"/>
    <property type="molecule type" value="Genomic_DNA"/>
</dbReference>
<proteinExistence type="predicted"/>
<feature type="non-terminal residue" evidence="1">
    <location>
        <position position="147"/>
    </location>
</feature>
<organism evidence="1 2">
    <name type="scientific">Chryseobacterium salviniae</name>
    <dbReference type="NCBI Taxonomy" id="3101750"/>
    <lineage>
        <taxon>Bacteria</taxon>
        <taxon>Pseudomonadati</taxon>
        <taxon>Bacteroidota</taxon>
        <taxon>Flavobacteriia</taxon>
        <taxon>Flavobacteriales</taxon>
        <taxon>Weeksellaceae</taxon>
        <taxon>Chryseobacterium group</taxon>
        <taxon>Chryseobacterium</taxon>
    </lineage>
</organism>
<name>A0ABU6HQP1_9FLAO</name>
<dbReference type="Proteomes" id="UP001348397">
    <property type="component" value="Unassembled WGS sequence"/>
</dbReference>
<evidence type="ECO:0000313" key="2">
    <source>
        <dbReference type="Proteomes" id="UP001348397"/>
    </source>
</evidence>
<evidence type="ECO:0000313" key="1">
    <source>
        <dbReference type="EMBL" id="MEC3874778.1"/>
    </source>
</evidence>